<evidence type="ECO:0000256" key="5">
    <source>
        <dbReference type="ARBA" id="ARBA00004692"/>
    </source>
</evidence>
<dbReference type="InterPro" id="IPR027417">
    <property type="entry name" value="P-loop_NTPase"/>
</dbReference>
<keyword evidence="19" id="KW-1185">Reference proteome</keyword>
<comment type="catalytic activity">
    <reaction evidence="3">
        <text>adenosylcob(III)inamide + GTP = adenosylcob(III)inamide phosphate + GDP + H(+)</text>
        <dbReference type="Rhea" id="RHEA:15765"/>
        <dbReference type="ChEBI" id="CHEBI:2480"/>
        <dbReference type="ChEBI" id="CHEBI:15378"/>
        <dbReference type="ChEBI" id="CHEBI:37565"/>
        <dbReference type="ChEBI" id="CHEBI:58189"/>
        <dbReference type="ChEBI" id="CHEBI:58502"/>
        <dbReference type="EC" id="2.7.1.156"/>
    </reaction>
</comment>
<evidence type="ECO:0000256" key="16">
    <source>
        <dbReference type="ARBA" id="ARBA00029570"/>
    </source>
</evidence>
<dbReference type="EMBL" id="BLYJ01000005">
    <property type="protein sequence ID" value="GFO87480.1"/>
    <property type="molecule type" value="Genomic_DNA"/>
</dbReference>
<proteinExistence type="inferred from homology"/>
<comment type="catalytic activity">
    <reaction evidence="2">
        <text>adenosylcob(III)inamide phosphate + GTP + H(+) = adenosylcob(III)inamide-GDP + diphosphate</text>
        <dbReference type="Rhea" id="RHEA:22712"/>
        <dbReference type="ChEBI" id="CHEBI:15378"/>
        <dbReference type="ChEBI" id="CHEBI:33019"/>
        <dbReference type="ChEBI" id="CHEBI:37565"/>
        <dbReference type="ChEBI" id="CHEBI:58502"/>
        <dbReference type="ChEBI" id="CHEBI:60487"/>
        <dbReference type="EC" id="2.7.7.62"/>
    </reaction>
</comment>
<organism evidence="18 19">
    <name type="scientific">Butyricicoccus faecihominis</name>
    <dbReference type="NCBI Taxonomy" id="1712515"/>
    <lineage>
        <taxon>Bacteria</taxon>
        <taxon>Bacillati</taxon>
        <taxon>Bacillota</taxon>
        <taxon>Clostridia</taxon>
        <taxon>Eubacteriales</taxon>
        <taxon>Butyricicoccaceae</taxon>
        <taxon>Butyricicoccus</taxon>
    </lineage>
</organism>
<evidence type="ECO:0000256" key="9">
    <source>
        <dbReference type="ARBA" id="ARBA00012523"/>
    </source>
</evidence>
<gene>
    <name evidence="18" type="ORF">BUFA31_06440</name>
</gene>
<evidence type="ECO:0000256" key="8">
    <source>
        <dbReference type="ARBA" id="ARBA00012016"/>
    </source>
</evidence>
<comment type="caution">
    <text evidence="18">The sequence shown here is derived from an EMBL/GenBank/DDBJ whole genome shotgun (WGS) entry which is preliminary data.</text>
</comment>
<protein>
    <recommendedName>
        <fullName evidence="16">Adenosylcobinamide kinase</fullName>
        <ecNumber evidence="8">2.7.1.156</ecNumber>
        <ecNumber evidence="9">2.7.7.62</ecNumber>
    </recommendedName>
    <alternativeName>
        <fullName evidence="17">Adenosylcobinamide-phosphate guanylyltransferase</fullName>
    </alternativeName>
</protein>
<reference evidence="18 19" key="1">
    <citation type="submission" date="2020-06" db="EMBL/GenBank/DDBJ databases">
        <title>Characterization of fructooligosaccharide metabolism and fructooligosaccharide-degrading enzymes in human commensal butyrate producers.</title>
        <authorList>
            <person name="Tanno H."/>
            <person name="Fujii T."/>
            <person name="Hirano K."/>
            <person name="Maeno S."/>
            <person name="Tonozuka T."/>
            <person name="Sakamoto M."/>
            <person name="Ohkuma M."/>
            <person name="Tochio T."/>
            <person name="Endo A."/>
        </authorList>
    </citation>
    <scope>NUCLEOTIDE SEQUENCE [LARGE SCALE GENOMIC DNA]</scope>
    <source>
        <strain evidence="18 19">JCM 31056</strain>
    </source>
</reference>
<dbReference type="SUPFAM" id="SSF52540">
    <property type="entry name" value="P-loop containing nucleoside triphosphate hydrolases"/>
    <property type="match status" value="1"/>
</dbReference>
<keyword evidence="12" id="KW-0547">Nucleotide-binding</keyword>
<evidence type="ECO:0000313" key="18">
    <source>
        <dbReference type="EMBL" id="GFO87480.1"/>
    </source>
</evidence>
<evidence type="ECO:0000256" key="17">
    <source>
        <dbReference type="ARBA" id="ARBA00030571"/>
    </source>
</evidence>
<dbReference type="PANTHER" id="PTHR34848">
    <property type="match status" value="1"/>
</dbReference>
<comment type="function">
    <text evidence="4">Catalyzes ATP-dependent phosphorylation of adenosylcobinamide and addition of GMP to adenosylcobinamide phosphate.</text>
</comment>
<evidence type="ECO:0000256" key="4">
    <source>
        <dbReference type="ARBA" id="ARBA00003889"/>
    </source>
</evidence>
<comment type="pathway">
    <text evidence="6">Cofactor biosynthesis; adenosylcobalamin biosynthesis; adenosylcobalamin from cob(II)yrinate a,c-diamide: step 5/7.</text>
</comment>
<dbReference type="Proteomes" id="UP000620147">
    <property type="component" value="Unassembled WGS sequence"/>
</dbReference>
<evidence type="ECO:0000256" key="6">
    <source>
        <dbReference type="ARBA" id="ARBA00005159"/>
    </source>
</evidence>
<dbReference type="Pfam" id="PF02283">
    <property type="entry name" value="CobU"/>
    <property type="match status" value="1"/>
</dbReference>
<dbReference type="EC" id="2.7.1.156" evidence="8"/>
<evidence type="ECO:0000256" key="1">
    <source>
        <dbReference type="ARBA" id="ARBA00000312"/>
    </source>
</evidence>
<evidence type="ECO:0000256" key="12">
    <source>
        <dbReference type="ARBA" id="ARBA00022741"/>
    </source>
</evidence>
<sequence length="176" mass="18951">MLILVTGGAASGKSEHAERLVCEKAQSRLYLATMQPFGKSAEARIARHRALRAGKGFATVERTLDLANLRLSQQYDGILLEDLGNLLANELFAPEGAGAGSAFDSIVAGVDNLQKYCETLVIVSNEIFADGVPYPPETMQYIRILGELHQKLTGKADAVYESVCGILLSVKEGKQP</sequence>
<dbReference type="GO" id="GO:0016301">
    <property type="term" value="F:kinase activity"/>
    <property type="evidence" value="ECO:0007669"/>
    <property type="project" value="UniProtKB-KW"/>
</dbReference>
<accession>A0ABQ1DXT4</accession>
<evidence type="ECO:0000256" key="10">
    <source>
        <dbReference type="ARBA" id="ARBA00022573"/>
    </source>
</evidence>
<evidence type="ECO:0000256" key="3">
    <source>
        <dbReference type="ARBA" id="ARBA00001522"/>
    </source>
</evidence>
<dbReference type="EC" id="2.7.7.62" evidence="9"/>
<evidence type="ECO:0000313" key="19">
    <source>
        <dbReference type="Proteomes" id="UP000620147"/>
    </source>
</evidence>
<keyword evidence="11" id="KW-0808">Transferase</keyword>
<dbReference type="InterPro" id="IPR003203">
    <property type="entry name" value="CobU/CobP"/>
</dbReference>
<keyword evidence="13 18" id="KW-0418">Kinase</keyword>
<keyword evidence="10" id="KW-0169">Cobalamin biosynthesis</keyword>
<evidence type="ECO:0000256" key="15">
    <source>
        <dbReference type="ARBA" id="ARBA00023134"/>
    </source>
</evidence>
<dbReference type="PIRSF" id="PIRSF006135">
    <property type="entry name" value="CobU"/>
    <property type="match status" value="1"/>
</dbReference>
<comment type="similarity">
    <text evidence="7">Belongs to the CobU/CobP family.</text>
</comment>
<evidence type="ECO:0000256" key="7">
    <source>
        <dbReference type="ARBA" id="ARBA00007490"/>
    </source>
</evidence>
<evidence type="ECO:0000256" key="2">
    <source>
        <dbReference type="ARBA" id="ARBA00000711"/>
    </source>
</evidence>
<name>A0ABQ1DXT4_9FIRM</name>
<dbReference type="RefSeq" id="WP_188885573.1">
    <property type="nucleotide sequence ID" value="NZ_BLYJ01000005.1"/>
</dbReference>
<dbReference type="CDD" id="cd00544">
    <property type="entry name" value="CobU"/>
    <property type="match status" value="1"/>
</dbReference>
<evidence type="ECO:0000256" key="11">
    <source>
        <dbReference type="ARBA" id="ARBA00022679"/>
    </source>
</evidence>
<comment type="pathway">
    <text evidence="5">Cofactor biosynthesis; adenosylcobalamin biosynthesis; adenosylcobalamin from cob(II)yrinate a,c-diamide: step 6/7.</text>
</comment>
<keyword evidence="14" id="KW-0067">ATP-binding</keyword>
<keyword evidence="15" id="KW-0342">GTP-binding</keyword>
<comment type="catalytic activity">
    <reaction evidence="1">
        <text>adenosylcob(III)inamide + ATP = adenosylcob(III)inamide phosphate + ADP + H(+)</text>
        <dbReference type="Rhea" id="RHEA:15769"/>
        <dbReference type="ChEBI" id="CHEBI:2480"/>
        <dbReference type="ChEBI" id="CHEBI:15378"/>
        <dbReference type="ChEBI" id="CHEBI:30616"/>
        <dbReference type="ChEBI" id="CHEBI:58502"/>
        <dbReference type="ChEBI" id="CHEBI:456216"/>
        <dbReference type="EC" id="2.7.1.156"/>
    </reaction>
</comment>
<dbReference type="Gene3D" id="3.40.50.300">
    <property type="entry name" value="P-loop containing nucleotide triphosphate hydrolases"/>
    <property type="match status" value="1"/>
</dbReference>
<dbReference type="PANTHER" id="PTHR34848:SF1">
    <property type="entry name" value="BIFUNCTIONAL ADENOSYLCOBALAMIN BIOSYNTHESIS PROTEIN COBU"/>
    <property type="match status" value="1"/>
</dbReference>
<evidence type="ECO:0000256" key="13">
    <source>
        <dbReference type="ARBA" id="ARBA00022777"/>
    </source>
</evidence>
<evidence type="ECO:0000256" key="14">
    <source>
        <dbReference type="ARBA" id="ARBA00022840"/>
    </source>
</evidence>